<keyword evidence="1" id="KW-1133">Transmembrane helix</keyword>
<protein>
    <submittedName>
        <fullName evidence="3">Peptidase s24-like protein</fullName>
    </submittedName>
</protein>
<dbReference type="SUPFAM" id="SSF51306">
    <property type="entry name" value="LexA/Signal peptidase"/>
    <property type="match status" value="1"/>
</dbReference>
<dbReference type="PROSITE" id="PS50943">
    <property type="entry name" value="HTH_CROC1"/>
    <property type="match status" value="1"/>
</dbReference>
<feature type="domain" description="HTH cro/C1-type" evidence="2">
    <location>
        <begin position="71"/>
        <end position="126"/>
    </location>
</feature>
<dbReference type="STRING" id="1423745.GCA_001311215_02025"/>
<dbReference type="PANTHER" id="PTHR33516">
    <property type="entry name" value="LEXA REPRESSOR"/>
    <property type="match status" value="1"/>
</dbReference>
<dbReference type="PATRIC" id="fig|1423745.4.peg.10"/>
<dbReference type="Proteomes" id="UP000051586">
    <property type="component" value="Unassembled WGS sequence"/>
</dbReference>
<sequence length="274" mass="31170">MSSLELSIKSLLFIFLPPFYITNNNTSYTFGNYFLLFFYFFVHAFKFSCYHYGNTKTRSNKMDTKLFGNEIRKIRKDKGFSLRKVEQRSGISFTFISKLENGNRNIPKPETLRKLAKGLRISEDEMFELAGITTLLPKNVTRISNDDLVNVPIIGEIACGEPIIAEQNIDGYLPIPQDSVKDGNYFVLKCRGDSMEPTITNGSNVLIREQPDADDGQIAAVLLDDDTTATLKRIKHIKDSVFLIPDNPKYEPIVLNEDKPGKIIGIVKMEMKMF</sequence>
<keyword evidence="1" id="KW-0472">Membrane</keyword>
<dbReference type="GO" id="GO:0003677">
    <property type="term" value="F:DNA binding"/>
    <property type="evidence" value="ECO:0007669"/>
    <property type="project" value="InterPro"/>
</dbReference>
<dbReference type="EMBL" id="AYZI01000001">
    <property type="protein sequence ID" value="KRM92395.1"/>
    <property type="molecule type" value="Genomic_DNA"/>
</dbReference>
<dbReference type="AlphaFoldDB" id="A0A0R2CWA9"/>
<gene>
    <name evidence="3" type="ORF">FC87_GL000007</name>
</gene>
<name>A0A0R2CWA9_9LACO</name>
<evidence type="ECO:0000259" key="2">
    <source>
        <dbReference type="PROSITE" id="PS50943"/>
    </source>
</evidence>
<evidence type="ECO:0000313" key="4">
    <source>
        <dbReference type="Proteomes" id="UP000051586"/>
    </source>
</evidence>
<dbReference type="Pfam" id="PF01381">
    <property type="entry name" value="HTH_3"/>
    <property type="match status" value="1"/>
</dbReference>
<evidence type="ECO:0000256" key="1">
    <source>
        <dbReference type="SAM" id="Phobius"/>
    </source>
</evidence>
<accession>A0A0R2CWA9</accession>
<dbReference type="InterPro" id="IPR036286">
    <property type="entry name" value="LexA/Signal_pep-like_sf"/>
</dbReference>
<dbReference type="InterPro" id="IPR001387">
    <property type="entry name" value="Cro/C1-type_HTH"/>
</dbReference>
<dbReference type="CDD" id="cd06529">
    <property type="entry name" value="S24_LexA-like"/>
    <property type="match status" value="1"/>
</dbReference>
<dbReference type="SUPFAM" id="SSF47413">
    <property type="entry name" value="lambda repressor-like DNA-binding domains"/>
    <property type="match status" value="1"/>
</dbReference>
<dbReference type="InterPro" id="IPR050077">
    <property type="entry name" value="LexA_repressor"/>
</dbReference>
<keyword evidence="1" id="KW-0812">Transmembrane</keyword>
<dbReference type="Pfam" id="PF00717">
    <property type="entry name" value="Peptidase_S24"/>
    <property type="match status" value="1"/>
</dbReference>
<dbReference type="PANTHER" id="PTHR33516:SF2">
    <property type="entry name" value="LEXA REPRESSOR-RELATED"/>
    <property type="match status" value="1"/>
</dbReference>
<dbReference type="Gene3D" id="1.10.260.40">
    <property type="entry name" value="lambda repressor-like DNA-binding domains"/>
    <property type="match status" value="1"/>
</dbReference>
<proteinExistence type="predicted"/>
<dbReference type="InterPro" id="IPR015927">
    <property type="entry name" value="Peptidase_S24_S26A/B/C"/>
</dbReference>
<dbReference type="SMART" id="SM00530">
    <property type="entry name" value="HTH_XRE"/>
    <property type="match status" value="1"/>
</dbReference>
<evidence type="ECO:0000313" key="3">
    <source>
        <dbReference type="EMBL" id="KRM92395.1"/>
    </source>
</evidence>
<dbReference type="InterPro" id="IPR010982">
    <property type="entry name" value="Lambda_DNA-bd_dom_sf"/>
</dbReference>
<feature type="transmembrane region" description="Helical" evidence="1">
    <location>
        <begin position="33"/>
        <end position="53"/>
    </location>
</feature>
<comment type="caution">
    <text evidence="3">The sequence shown here is derived from an EMBL/GenBank/DDBJ whole genome shotgun (WGS) entry which is preliminary data.</text>
</comment>
<organism evidence="3 4">
    <name type="scientific">Fructilactobacillus florum DSM 22689 = JCM 16035</name>
    <dbReference type="NCBI Taxonomy" id="1423745"/>
    <lineage>
        <taxon>Bacteria</taxon>
        <taxon>Bacillati</taxon>
        <taxon>Bacillota</taxon>
        <taxon>Bacilli</taxon>
        <taxon>Lactobacillales</taxon>
        <taxon>Lactobacillaceae</taxon>
        <taxon>Fructilactobacillus</taxon>
    </lineage>
</organism>
<reference evidence="3 4" key="1">
    <citation type="journal article" date="2015" name="Genome Announc.">
        <title>Expanding the biotechnology potential of lactobacilli through comparative genomics of 213 strains and associated genera.</title>
        <authorList>
            <person name="Sun Z."/>
            <person name="Harris H.M."/>
            <person name="McCann A."/>
            <person name="Guo C."/>
            <person name="Argimon S."/>
            <person name="Zhang W."/>
            <person name="Yang X."/>
            <person name="Jeffery I.B."/>
            <person name="Cooney J.C."/>
            <person name="Kagawa T.F."/>
            <person name="Liu W."/>
            <person name="Song Y."/>
            <person name="Salvetti E."/>
            <person name="Wrobel A."/>
            <person name="Rasinkangas P."/>
            <person name="Parkhill J."/>
            <person name="Rea M.C."/>
            <person name="O'Sullivan O."/>
            <person name="Ritari J."/>
            <person name="Douillard F.P."/>
            <person name="Paul Ross R."/>
            <person name="Yang R."/>
            <person name="Briner A.E."/>
            <person name="Felis G.E."/>
            <person name="de Vos W.M."/>
            <person name="Barrangou R."/>
            <person name="Klaenhammer T.R."/>
            <person name="Caufield P.W."/>
            <person name="Cui Y."/>
            <person name="Zhang H."/>
            <person name="O'Toole P.W."/>
        </authorList>
    </citation>
    <scope>NUCLEOTIDE SEQUENCE [LARGE SCALE GENOMIC DNA]</scope>
    <source>
        <strain evidence="3 4">DSM 22689</strain>
    </source>
</reference>
<dbReference type="Gene3D" id="2.10.109.10">
    <property type="entry name" value="Umud Fragment, subunit A"/>
    <property type="match status" value="1"/>
</dbReference>
<dbReference type="CDD" id="cd00093">
    <property type="entry name" value="HTH_XRE"/>
    <property type="match status" value="1"/>
</dbReference>
<dbReference type="InterPro" id="IPR039418">
    <property type="entry name" value="LexA-like"/>
</dbReference>